<dbReference type="PROSITE" id="PS50943">
    <property type="entry name" value="HTH_CROC1"/>
    <property type="match status" value="1"/>
</dbReference>
<name>A0A5S5D0Q9_9SPHI</name>
<dbReference type="RefSeq" id="WP_148910272.1">
    <property type="nucleotide sequence ID" value="NZ_VNHX01000032.1"/>
</dbReference>
<dbReference type="EMBL" id="VNHX01000032">
    <property type="protein sequence ID" value="TYP88199.1"/>
    <property type="molecule type" value="Genomic_DNA"/>
</dbReference>
<organism evidence="2 3">
    <name type="scientific">Sphingobacterium allocomposti</name>
    <dbReference type="NCBI Taxonomy" id="415956"/>
    <lineage>
        <taxon>Bacteria</taxon>
        <taxon>Pseudomonadati</taxon>
        <taxon>Bacteroidota</taxon>
        <taxon>Sphingobacteriia</taxon>
        <taxon>Sphingobacteriales</taxon>
        <taxon>Sphingobacteriaceae</taxon>
        <taxon>Sphingobacterium</taxon>
    </lineage>
</organism>
<sequence>MGKATDRTLAKNIANRIDEILQKTGMTVAGLAAFTKVGASSLRSYQRGSLPISVETVFKICTPLAIPLTDFFDFHQPLRIDVDKLTKLQTFRSQSLSASSGYFQEEKKHFVSKPTSTGRKRERDYIAYIIFHTDYFATPRTVAQMLTDFAHEHDLHLESGRLYELLKKYVGTALKRRPVLRVKNDESTSKRTIFLYSKA</sequence>
<dbReference type="InterPro" id="IPR001387">
    <property type="entry name" value="Cro/C1-type_HTH"/>
</dbReference>
<protein>
    <recommendedName>
        <fullName evidence="1">HTH cro/C1-type domain-containing protein</fullName>
    </recommendedName>
</protein>
<gene>
    <name evidence="2" type="ORF">BC792_13215</name>
</gene>
<evidence type="ECO:0000313" key="3">
    <source>
        <dbReference type="Proteomes" id="UP000325105"/>
    </source>
</evidence>
<dbReference type="Gene3D" id="1.10.260.40">
    <property type="entry name" value="lambda repressor-like DNA-binding domains"/>
    <property type="match status" value="1"/>
</dbReference>
<dbReference type="Proteomes" id="UP000325105">
    <property type="component" value="Unassembled WGS sequence"/>
</dbReference>
<dbReference type="SMART" id="SM00530">
    <property type="entry name" value="HTH_XRE"/>
    <property type="match status" value="1"/>
</dbReference>
<dbReference type="AlphaFoldDB" id="A0A5S5D0Q9"/>
<keyword evidence="3" id="KW-1185">Reference proteome</keyword>
<dbReference type="CDD" id="cd00093">
    <property type="entry name" value="HTH_XRE"/>
    <property type="match status" value="1"/>
</dbReference>
<dbReference type="OrthoDB" id="704206at2"/>
<accession>A0A5S5D0Q9</accession>
<reference evidence="2 3" key="1">
    <citation type="submission" date="2019-07" db="EMBL/GenBank/DDBJ databases">
        <title>Genomic Encyclopedia of Archaeal and Bacterial Type Strains, Phase II (KMG-II): from individual species to whole genera.</title>
        <authorList>
            <person name="Goeker M."/>
        </authorList>
    </citation>
    <scope>NUCLEOTIDE SEQUENCE [LARGE SCALE GENOMIC DNA]</scope>
    <source>
        <strain evidence="2 3">DSM 18850</strain>
    </source>
</reference>
<evidence type="ECO:0000259" key="1">
    <source>
        <dbReference type="PROSITE" id="PS50943"/>
    </source>
</evidence>
<dbReference type="GO" id="GO:0003677">
    <property type="term" value="F:DNA binding"/>
    <property type="evidence" value="ECO:0007669"/>
    <property type="project" value="InterPro"/>
</dbReference>
<dbReference type="InterPro" id="IPR010982">
    <property type="entry name" value="Lambda_DNA-bd_dom_sf"/>
</dbReference>
<feature type="domain" description="HTH cro/C1-type" evidence="1">
    <location>
        <begin position="17"/>
        <end position="71"/>
    </location>
</feature>
<proteinExistence type="predicted"/>
<comment type="caution">
    <text evidence="2">The sequence shown here is derived from an EMBL/GenBank/DDBJ whole genome shotgun (WGS) entry which is preliminary data.</text>
</comment>
<dbReference type="SUPFAM" id="SSF47413">
    <property type="entry name" value="lambda repressor-like DNA-binding domains"/>
    <property type="match status" value="1"/>
</dbReference>
<evidence type="ECO:0000313" key="2">
    <source>
        <dbReference type="EMBL" id="TYP88199.1"/>
    </source>
</evidence>